<feature type="transmembrane region" description="Helical" evidence="7">
    <location>
        <begin position="421"/>
        <end position="440"/>
    </location>
</feature>
<feature type="transmembrane region" description="Helical" evidence="7">
    <location>
        <begin position="288"/>
        <end position="308"/>
    </location>
</feature>
<dbReference type="InterPro" id="IPR036259">
    <property type="entry name" value="MFS_trans_sf"/>
</dbReference>
<evidence type="ECO:0000256" key="1">
    <source>
        <dbReference type="ARBA" id="ARBA00004651"/>
    </source>
</evidence>
<evidence type="ECO:0000256" key="4">
    <source>
        <dbReference type="ARBA" id="ARBA00022692"/>
    </source>
</evidence>
<keyword evidence="5 7" id="KW-1133">Transmembrane helix</keyword>
<name>A0ABV8LLZ1_9ACTN</name>
<dbReference type="CDD" id="cd06173">
    <property type="entry name" value="MFS_MefA_like"/>
    <property type="match status" value="1"/>
</dbReference>
<dbReference type="InterPro" id="IPR010290">
    <property type="entry name" value="TM_effector"/>
</dbReference>
<feature type="transmembrane region" description="Helical" evidence="7">
    <location>
        <begin position="32"/>
        <end position="54"/>
    </location>
</feature>
<dbReference type="EMBL" id="JBHSAY010000006">
    <property type="protein sequence ID" value="MFC4131498.1"/>
    <property type="molecule type" value="Genomic_DNA"/>
</dbReference>
<feature type="transmembrane region" description="Helical" evidence="7">
    <location>
        <begin position="167"/>
        <end position="189"/>
    </location>
</feature>
<evidence type="ECO:0000256" key="7">
    <source>
        <dbReference type="SAM" id="Phobius"/>
    </source>
</evidence>
<evidence type="ECO:0000256" key="5">
    <source>
        <dbReference type="ARBA" id="ARBA00022989"/>
    </source>
</evidence>
<comment type="subcellular location">
    <subcellularLocation>
        <location evidence="1">Cell membrane</location>
        <topology evidence="1">Multi-pass membrane protein</topology>
    </subcellularLocation>
</comment>
<dbReference type="SUPFAM" id="SSF103473">
    <property type="entry name" value="MFS general substrate transporter"/>
    <property type="match status" value="1"/>
</dbReference>
<protein>
    <submittedName>
        <fullName evidence="8">MFS transporter</fullName>
    </submittedName>
</protein>
<feature type="transmembrane region" description="Helical" evidence="7">
    <location>
        <begin position="100"/>
        <end position="120"/>
    </location>
</feature>
<feature type="transmembrane region" description="Helical" evidence="7">
    <location>
        <begin position="378"/>
        <end position="401"/>
    </location>
</feature>
<dbReference type="PANTHER" id="PTHR43266:SF2">
    <property type="entry name" value="MAJOR FACILITATOR SUPERFAMILY (MFS) PROFILE DOMAIN-CONTAINING PROTEIN"/>
    <property type="match status" value="1"/>
</dbReference>
<gene>
    <name evidence="8" type="ORF">ACFOZ4_12885</name>
</gene>
<evidence type="ECO:0000313" key="8">
    <source>
        <dbReference type="EMBL" id="MFC4131498.1"/>
    </source>
</evidence>
<evidence type="ECO:0000256" key="3">
    <source>
        <dbReference type="ARBA" id="ARBA00022475"/>
    </source>
</evidence>
<keyword evidence="4 7" id="KW-0812">Transmembrane</keyword>
<dbReference type="Pfam" id="PF05977">
    <property type="entry name" value="MFS_3"/>
    <property type="match status" value="1"/>
</dbReference>
<evidence type="ECO:0000256" key="6">
    <source>
        <dbReference type="ARBA" id="ARBA00023136"/>
    </source>
</evidence>
<proteinExistence type="predicted"/>
<dbReference type="RefSeq" id="WP_253755081.1">
    <property type="nucleotide sequence ID" value="NZ_JAMZDZ010000001.1"/>
</dbReference>
<keyword evidence="2" id="KW-0813">Transport</keyword>
<keyword evidence="9" id="KW-1185">Reference proteome</keyword>
<feature type="transmembrane region" description="Helical" evidence="7">
    <location>
        <begin position="344"/>
        <end position="366"/>
    </location>
</feature>
<feature type="transmembrane region" description="Helical" evidence="7">
    <location>
        <begin position="320"/>
        <end position="338"/>
    </location>
</feature>
<keyword evidence="6 7" id="KW-0472">Membrane</keyword>
<dbReference type="PANTHER" id="PTHR43266">
    <property type="entry name" value="MACROLIDE-EFFLUX PROTEIN"/>
    <property type="match status" value="1"/>
</dbReference>
<evidence type="ECO:0000313" key="9">
    <source>
        <dbReference type="Proteomes" id="UP001595816"/>
    </source>
</evidence>
<dbReference type="Gene3D" id="1.20.1250.20">
    <property type="entry name" value="MFS general substrate transporter like domains"/>
    <property type="match status" value="1"/>
</dbReference>
<sequence>MTEGHEGAGSTVGTPSLGRLASVLVIRPFRRLWLVLGLSSLGDWLGLLAAPSFATAQVAAPAAKGAAFGSVIAVQLLPAVVLGPLAGVMADRFDRRYTMVIVDVLRFLLFASIPTVGLLVDRPALVVAWAAGALFVAQAAAMVWNPAKDAAVPNLLSREGLEVANQLTLATTYGVAPVLAALVFAALARLPGPGGLGGADIALYFDAATFLASAVVVWFGIRQISGRGRPSERAASGMWRDLATGARYVVATPLVRGLMVGVLGAFTGAGVVVGAAKFYAGSLGGGDATFAILFGVLFAGFGVGIVAGPMVVRGLSRRRWFAVSIVMAGMAVAALSVAPRLANAAVIALVAGAGAGMAMLSGITLLGNEVPDRLRGRVFAFLQTAVRVCLIVAISASGVLVGVGSSRHFRIGPVGVEFSTARALLAVAGLSGVGLGMAAFRQMDDRPGVPLLRDLWAVLRRRSPDAPAGLYVVIYGLDPLMATAHYGALAARLRQLGLPVLLAGSPADSRMMRAAMARGVVAITGLALPTPGSGTAAAGVPVPDDWTPLQAKPRPDLTVFLCRQPAREQLSRGTTNSGAEQVLVLDSGHDPADLAVEISARVVELRHAANCSGRARQDREDEPRTG</sequence>
<feature type="transmembrane region" description="Helical" evidence="7">
    <location>
        <begin position="201"/>
        <end position="221"/>
    </location>
</feature>
<comment type="caution">
    <text evidence="8">The sequence shown here is derived from an EMBL/GenBank/DDBJ whole genome shotgun (WGS) entry which is preliminary data.</text>
</comment>
<organism evidence="8 9">
    <name type="scientific">Hamadaea flava</name>
    <dbReference type="NCBI Taxonomy" id="1742688"/>
    <lineage>
        <taxon>Bacteria</taxon>
        <taxon>Bacillati</taxon>
        <taxon>Actinomycetota</taxon>
        <taxon>Actinomycetes</taxon>
        <taxon>Micromonosporales</taxon>
        <taxon>Micromonosporaceae</taxon>
        <taxon>Hamadaea</taxon>
    </lineage>
</organism>
<feature type="transmembrane region" description="Helical" evidence="7">
    <location>
        <begin position="126"/>
        <end position="147"/>
    </location>
</feature>
<evidence type="ECO:0000256" key="2">
    <source>
        <dbReference type="ARBA" id="ARBA00022448"/>
    </source>
</evidence>
<reference evidence="9" key="1">
    <citation type="journal article" date="2019" name="Int. J. Syst. Evol. Microbiol.">
        <title>The Global Catalogue of Microorganisms (GCM) 10K type strain sequencing project: providing services to taxonomists for standard genome sequencing and annotation.</title>
        <authorList>
            <consortium name="The Broad Institute Genomics Platform"/>
            <consortium name="The Broad Institute Genome Sequencing Center for Infectious Disease"/>
            <person name="Wu L."/>
            <person name="Ma J."/>
        </authorList>
    </citation>
    <scope>NUCLEOTIDE SEQUENCE [LARGE SCALE GENOMIC DNA]</scope>
    <source>
        <strain evidence="9">CGMCC 4.7289</strain>
    </source>
</reference>
<feature type="transmembrane region" description="Helical" evidence="7">
    <location>
        <begin position="257"/>
        <end position="276"/>
    </location>
</feature>
<feature type="transmembrane region" description="Helical" evidence="7">
    <location>
        <begin position="66"/>
        <end position="88"/>
    </location>
</feature>
<keyword evidence="3" id="KW-1003">Cell membrane</keyword>
<dbReference type="Proteomes" id="UP001595816">
    <property type="component" value="Unassembled WGS sequence"/>
</dbReference>
<accession>A0ABV8LLZ1</accession>